<dbReference type="PANTHER" id="PTHR43362:SF1">
    <property type="entry name" value="MANNITOL DEHYDROGENASE 2-RELATED"/>
    <property type="match status" value="1"/>
</dbReference>
<dbReference type="SUPFAM" id="SSF51735">
    <property type="entry name" value="NAD(P)-binding Rossmann-fold domains"/>
    <property type="match status" value="1"/>
</dbReference>
<dbReference type="InterPro" id="IPR013118">
    <property type="entry name" value="Mannitol_DH_C"/>
</dbReference>
<dbReference type="InterPro" id="IPR013131">
    <property type="entry name" value="Mannitol_DH_N"/>
</dbReference>
<evidence type="ECO:0000313" key="6">
    <source>
        <dbReference type="Proteomes" id="UP000001494"/>
    </source>
</evidence>
<dbReference type="Pfam" id="PF08125">
    <property type="entry name" value="Mannitol_dh_C"/>
    <property type="match status" value="1"/>
</dbReference>
<feature type="domain" description="Mannitol dehydrogenase C-terminal" evidence="4">
    <location>
        <begin position="299"/>
        <end position="489"/>
    </location>
</feature>
<dbReference type="InterPro" id="IPR008927">
    <property type="entry name" value="6-PGluconate_DH-like_C_sf"/>
</dbReference>
<dbReference type="Gene3D" id="3.40.50.720">
    <property type="entry name" value="NAD(P)-binding Rossmann-like Domain"/>
    <property type="match status" value="1"/>
</dbReference>
<evidence type="ECO:0000259" key="4">
    <source>
        <dbReference type="Pfam" id="PF08125"/>
    </source>
</evidence>
<proteinExistence type="predicted"/>
<name>A0A0H3G4C0_ZYMMA</name>
<sequence>MTATAESKTAIKLNEKALANLDPKRVKIFKYDRSKVTAGIAHIGVGNFHRAHQARYIDDCLAIPGNESWGIVGISLGDRPSSKAKAKAMKDQDCLYTLTEYDAKGKPSTRIIGSIIQYLHAPEDPETTMTMLVDPAIRIVSMTITEGGYHLDSEGNFQSDAEAVQADLKDPEHPKDTFGYIVEALARRRKAGTEPFTVFSCDNQRGNGDVAKQAVLSFARLRDPELAEWIEKNVSFPNSMVDRIAPTVTEEEAEAVRKLTGIDDQSPVIAENFSQWVIKDEFCNGRPPFEKVGAEFTQNVAPYEHMKGRMLNASHTAIALPGVVAGYEYVHEALGDPEIHRLVYDFMTKDVIPVTKGPDGISLTDYRDMVLSRFSNPALKDQLVRIAGDSANKLPTFLLPTINEHTEDEDTSSRDLRRMAFILACFRRYLRGIDDKGHKFTPIEPHISKEERAEWGSENTEGFLNCRILESLGLADNEAFVKAFNHAVSLLKPQGVLGALRHL</sequence>
<gene>
    <name evidence="5" type="ordered locus">Zmob_1661</name>
</gene>
<feature type="domain" description="Mannitol dehydrogenase N-terminal" evidence="3">
    <location>
        <begin position="39"/>
        <end position="291"/>
    </location>
</feature>
<dbReference type="InterPro" id="IPR023027">
    <property type="entry name" value="Mannitol_DH_CS"/>
</dbReference>
<evidence type="ECO:0000259" key="3">
    <source>
        <dbReference type="Pfam" id="PF01232"/>
    </source>
</evidence>
<dbReference type="InterPro" id="IPR013328">
    <property type="entry name" value="6PGD_dom2"/>
</dbReference>
<dbReference type="InterPro" id="IPR000669">
    <property type="entry name" value="Mannitol_DH"/>
</dbReference>
<dbReference type="HOGENOM" id="CLU_027324_0_1_5"/>
<dbReference type="SUPFAM" id="SSF48179">
    <property type="entry name" value="6-phosphogluconate dehydrogenase C-terminal domain-like"/>
    <property type="match status" value="1"/>
</dbReference>
<dbReference type="GO" id="GO:0019594">
    <property type="term" value="P:mannitol metabolic process"/>
    <property type="evidence" value="ECO:0007669"/>
    <property type="project" value="InterPro"/>
</dbReference>
<keyword evidence="2" id="KW-0520">NAD</keyword>
<dbReference type="Pfam" id="PF01232">
    <property type="entry name" value="Mannitol_dh"/>
    <property type="match status" value="1"/>
</dbReference>
<dbReference type="InterPro" id="IPR036291">
    <property type="entry name" value="NAD(P)-bd_dom_sf"/>
</dbReference>
<dbReference type="Gene3D" id="1.10.1040.10">
    <property type="entry name" value="N-(1-d-carboxylethyl)-l-norvaline Dehydrogenase, domain 2"/>
    <property type="match status" value="1"/>
</dbReference>
<reference evidence="5 6" key="1">
    <citation type="journal article" date="2011" name="J. Bacteriol.">
        <title>Genome sequence of the ethanol-producing Zymomonas mobilis subsp. mobilis lectotype strain ATCC 10988.</title>
        <authorList>
            <person name="Pappas K.M."/>
            <person name="Kouvelis V.N."/>
            <person name="Saunders E."/>
            <person name="Brettin T.S."/>
            <person name="Bruce D."/>
            <person name="Detter C."/>
            <person name="Balakireva M."/>
            <person name="Han C.S."/>
            <person name="Savvakis G."/>
            <person name="Kyrpides N.C."/>
            <person name="Typas M.A."/>
        </authorList>
    </citation>
    <scope>NUCLEOTIDE SEQUENCE [LARGE SCALE GENOMIC DNA]</scope>
    <source>
        <strain evidence="6">ATCC 10988 / DSM 424 / CCUG 17860 / LMG 404 / NCIMB 8938 / NRRL B-806 / ZM1</strain>
    </source>
</reference>
<dbReference type="KEGG" id="zmm:Zmob_1661"/>
<evidence type="ECO:0000256" key="2">
    <source>
        <dbReference type="ARBA" id="ARBA00023027"/>
    </source>
</evidence>
<dbReference type="RefSeq" id="WP_014501198.1">
    <property type="nucleotide sequence ID" value="NC_017262.1"/>
</dbReference>
<dbReference type="EMBL" id="CP002850">
    <property type="protein sequence ID" value="AEH63475.1"/>
    <property type="molecule type" value="Genomic_DNA"/>
</dbReference>
<protein>
    <submittedName>
        <fullName evidence="5">Mannitol dehydrogenase domain-containing protein</fullName>
    </submittedName>
</protein>
<evidence type="ECO:0000256" key="1">
    <source>
        <dbReference type="ARBA" id="ARBA00023002"/>
    </source>
</evidence>
<organism evidence="5 6">
    <name type="scientific">Zymomonas mobilis subsp. mobilis (strain ATCC 10988 / DSM 424 / LMG 404 / NCIMB 8938 / NRRL B-806 / ZM1)</name>
    <dbReference type="NCBI Taxonomy" id="555217"/>
    <lineage>
        <taxon>Bacteria</taxon>
        <taxon>Pseudomonadati</taxon>
        <taxon>Pseudomonadota</taxon>
        <taxon>Alphaproteobacteria</taxon>
        <taxon>Sphingomonadales</taxon>
        <taxon>Zymomonadaceae</taxon>
        <taxon>Zymomonas</taxon>
    </lineage>
</organism>
<dbReference type="PRINTS" id="PR00084">
    <property type="entry name" value="MTLDHDRGNASE"/>
</dbReference>
<keyword evidence="1" id="KW-0560">Oxidoreductase</keyword>
<dbReference type="AlphaFoldDB" id="A0A0H3G4C0"/>
<dbReference type="GO" id="GO:0016616">
    <property type="term" value="F:oxidoreductase activity, acting on the CH-OH group of donors, NAD or NADP as acceptor"/>
    <property type="evidence" value="ECO:0007669"/>
    <property type="project" value="TreeGrafter"/>
</dbReference>
<dbReference type="Proteomes" id="UP000001494">
    <property type="component" value="Chromosome"/>
</dbReference>
<accession>A0A0H3G4C0</accession>
<evidence type="ECO:0000313" key="5">
    <source>
        <dbReference type="EMBL" id="AEH63475.1"/>
    </source>
</evidence>
<dbReference type="OrthoDB" id="271711at2"/>
<dbReference type="InterPro" id="IPR050988">
    <property type="entry name" value="Mannitol_DH/Oxidoreductase"/>
</dbReference>
<dbReference type="eggNOG" id="COG0246">
    <property type="taxonomic scope" value="Bacteria"/>
</dbReference>
<dbReference type="PANTHER" id="PTHR43362">
    <property type="entry name" value="MANNITOL DEHYDROGENASE DSF1-RELATED"/>
    <property type="match status" value="1"/>
</dbReference>
<dbReference type="PROSITE" id="PS00974">
    <property type="entry name" value="MANNITOL_DHGENASE"/>
    <property type="match status" value="1"/>
</dbReference>